<dbReference type="AlphaFoldDB" id="A0AAU1U2Q3"/>
<evidence type="ECO:0000259" key="1">
    <source>
        <dbReference type="Pfam" id="PF20283"/>
    </source>
</evidence>
<dbReference type="EMBL" id="CP108195">
    <property type="protein sequence ID" value="WTS11679.1"/>
    <property type="molecule type" value="Genomic_DNA"/>
</dbReference>
<organism evidence="2">
    <name type="scientific">Streptomyces sp. NBC_00119</name>
    <dbReference type="NCBI Taxonomy" id="2975659"/>
    <lineage>
        <taxon>Bacteria</taxon>
        <taxon>Bacillati</taxon>
        <taxon>Actinomycetota</taxon>
        <taxon>Actinomycetes</taxon>
        <taxon>Kitasatosporales</taxon>
        <taxon>Streptomycetaceae</taxon>
        <taxon>Streptomyces</taxon>
    </lineage>
</organism>
<sequence length="404" mass="45109">MAARNDQFEASASALGYLYQFAKALHLCIEQSMGGPGWSVAVEGADDIEKHAGSLTELLQLKQRAEGVRLTDSATDLWKTLRIWCLAASTGQVSLPETNFFLMTTAELPDGTAGYHLQPRASGHRDEKAALALLQKARATSKNDDLTKAFEAFDALNGACGPGQSALLARVDVIGGAPRIDEVREKMLGHARLVVGDNLAKPFLTRLEGWFYDRVIEQLRTKGGAPVTGEEFDQAFSELRHQFGPDNLPIDPDIAQWEPEPAESADKTFVRQLDLIGVGGERIHLAIRDYVRAFDQRSRWSEEKLLRVGELGAYERRLVEEWQARFADMREELGDEATEAEMKREAREIYRWVDRDARAQIRTGLEEVFIPKGSYQMLADELKVGWHPDFSARLMALLEPSGAH</sequence>
<feature type="domain" description="ABC-three component systems C-terminal" evidence="1">
    <location>
        <begin position="269"/>
        <end position="393"/>
    </location>
</feature>
<name>A0AAU1U2Q3_9ACTN</name>
<proteinExistence type="predicted"/>
<gene>
    <name evidence="2" type="ORF">OHU69_11895</name>
</gene>
<reference evidence="2" key="1">
    <citation type="submission" date="2022-10" db="EMBL/GenBank/DDBJ databases">
        <title>The complete genomes of actinobacterial strains from the NBC collection.</title>
        <authorList>
            <person name="Joergensen T.S."/>
            <person name="Alvarez Arevalo M."/>
            <person name="Sterndorff E.B."/>
            <person name="Faurdal D."/>
            <person name="Vuksanovic O."/>
            <person name="Mourched A.-S."/>
            <person name="Charusanti P."/>
            <person name="Shaw S."/>
            <person name="Blin K."/>
            <person name="Weber T."/>
        </authorList>
    </citation>
    <scope>NUCLEOTIDE SEQUENCE</scope>
    <source>
        <strain evidence="2">NBC_00119</strain>
    </source>
</reference>
<protein>
    <recommendedName>
        <fullName evidence="1">ABC-three component systems C-terminal domain-containing protein</fullName>
    </recommendedName>
</protein>
<dbReference type="InterPro" id="IPR046913">
    <property type="entry name" value="ABC-3C_CTD7"/>
</dbReference>
<dbReference type="Pfam" id="PF20283">
    <property type="entry name" value="CTD7"/>
    <property type="match status" value="1"/>
</dbReference>
<accession>A0AAU1U2Q3</accession>
<evidence type="ECO:0000313" key="2">
    <source>
        <dbReference type="EMBL" id="WTS11679.1"/>
    </source>
</evidence>